<dbReference type="OrthoDB" id="275715at2759"/>
<dbReference type="STRING" id="333673.A0A3M0LA40"/>
<proteinExistence type="predicted"/>
<evidence type="ECO:0000259" key="1">
    <source>
        <dbReference type="Pfam" id="PF05347"/>
    </source>
</evidence>
<dbReference type="Proteomes" id="UP000269221">
    <property type="component" value="Unassembled WGS sequence"/>
</dbReference>
<comment type="caution">
    <text evidence="2">The sequence shown here is derived from an EMBL/GenBank/DDBJ whole genome shotgun (WGS) entry which is preliminary data.</text>
</comment>
<organism evidence="2 3">
    <name type="scientific">Hirundo rustica rustica</name>
    <dbReference type="NCBI Taxonomy" id="333673"/>
    <lineage>
        <taxon>Eukaryota</taxon>
        <taxon>Metazoa</taxon>
        <taxon>Chordata</taxon>
        <taxon>Craniata</taxon>
        <taxon>Vertebrata</taxon>
        <taxon>Euteleostomi</taxon>
        <taxon>Archelosauria</taxon>
        <taxon>Archosauria</taxon>
        <taxon>Dinosauria</taxon>
        <taxon>Saurischia</taxon>
        <taxon>Theropoda</taxon>
        <taxon>Coelurosauria</taxon>
        <taxon>Aves</taxon>
        <taxon>Neognathae</taxon>
        <taxon>Neoaves</taxon>
        <taxon>Telluraves</taxon>
        <taxon>Australaves</taxon>
        <taxon>Passeriformes</taxon>
        <taxon>Sylvioidea</taxon>
        <taxon>Hirundinidae</taxon>
        <taxon>Hirundo</taxon>
    </lineage>
</organism>
<evidence type="ECO:0000313" key="3">
    <source>
        <dbReference type="Proteomes" id="UP000269221"/>
    </source>
</evidence>
<sequence>MAASSRAQVLRLYRALLRESQRFSAYNYRKLLGRFQWSATKMRKGLEHLSSEERLRELGPFSLEKGRLRGEPISAYKYLGGGCQQDGTRLFSVVPGNRMRSKGQKLKHKKFHFNMTKNFFTMRMAEHWNRLPVEVVKSSSLEALKIHVDVFLCHLLKVTLPWQGVGLEDLQRSIPALMIL</sequence>
<dbReference type="Pfam" id="PF05347">
    <property type="entry name" value="Complex1_LYR"/>
    <property type="match status" value="1"/>
</dbReference>
<keyword evidence="3" id="KW-1185">Reference proteome</keyword>
<dbReference type="EMBL" id="QRBI01000104">
    <property type="protein sequence ID" value="RMC16107.1"/>
    <property type="molecule type" value="Genomic_DNA"/>
</dbReference>
<dbReference type="InterPro" id="IPR008011">
    <property type="entry name" value="Complex1_LYR_dom"/>
</dbReference>
<feature type="domain" description="Complex 1 LYR protein" evidence="1">
    <location>
        <begin position="7"/>
        <end position="31"/>
    </location>
</feature>
<gene>
    <name evidence="2" type="ORF">DUI87_08316</name>
</gene>
<protein>
    <recommendedName>
        <fullName evidence="1">Complex 1 LYR protein domain-containing protein</fullName>
    </recommendedName>
</protein>
<accession>A0A3M0LA40</accession>
<dbReference type="AlphaFoldDB" id="A0A3M0LA40"/>
<name>A0A3M0LA40_HIRRU</name>
<evidence type="ECO:0000313" key="2">
    <source>
        <dbReference type="EMBL" id="RMC16107.1"/>
    </source>
</evidence>
<reference evidence="2 3" key="1">
    <citation type="submission" date="2018-07" db="EMBL/GenBank/DDBJ databases">
        <title>A high quality draft genome assembly of the barn swallow (H. rustica rustica).</title>
        <authorList>
            <person name="Formenti G."/>
            <person name="Chiara M."/>
            <person name="Poveda L."/>
            <person name="Francoijs K.-J."/>
            <person name="Bonisoli-Alquati A."/>
            <person name="Canova L."/>
            <person name="Gianfranceschi L."/>
            <person name="Horner D.S."/>
            <person name="Saino N."/>
        </authorList>
    </citation>
    <scope>NUCLEOTIDE SEQUENCE [LARGE SCALE GENOMIC DNA]</scope>
    <source>
        <strain evidence="2">Chelidonia</strain>
        <tissue evidence="2">Blood</tissue>
    </source>
</reference>